<evidence type="ECO:0000256" key="2">
    <source>
        <dbReference type="ARBA" id="ARBA00009085"/>
    </source>
</evidence>
<dbReference type="EC" id="3.4.19.12" evidence="8"/>
<evidence type="ECO:0000256" key="6">
    <source>
        <dbReference type="ARBA" id="ARBA00022807"/>
    </source>
</evidence>
<comment type="function">
    <text evidence="7 8">Recognizes and hydrolyzes the peptide bond at the C-terminal Gly of ubiquitin. Involved in the processing of poly-ubiquitin precursors as well as that of ubiquitinated proteins.</text>
</comment>
<evidence type="ECO:0000313" key="11">
    <source>
        <dbReference type="EMBL" id="GMN30608.1"/>
    </source>
</evidence>
<comment type="catalytic activity">
    <reaction evidence="1 8">
        <text>Thiol-dependent hydrolysis of ester, thioester, amide, peptide and isopeptide bonds formed by the C-terminal Gly of ubiquitin (a 76-residue protein attached to proteins as an intracellular targeting signal).</text>
        <dbReference type="EC" id="3.4.19.12"/>
    </reaction>
</comment>
<protein>
    <recommendedName>
        <fullName evidence="8">Ubiquitin carboxyl-terminal hydrolase</fullName>
        <ecNumber evidence="8">3.4.19.12</ecNumber>
    </recommendedName>
</protein>
<organism evidence="11 12">
    <name type="scientific">Ficus carica</name>
    <name type="common">Common fig</name>
    <dbReference type="NCBI Taxonomy" id="3494"/>
    <lineage>
        <taxon>Eukaryota</taxon>
        <taxon>Viridiplantae</taxon>
        <taxon>Streptophyta</taxon>
        <taxon>Embryophyta</taxon>
        <taxon>Tracheophyta</taxon>
        <taxon>Spermatophyta</taxon>
        <taxon>Magnoliopsida</taxon>
        <taxon>eudicotyledons</taxon>
        <taxon>Gunneridae</taxon>
        <taxon>Pentapetalae</taxon>
        <taxon>rosids</taxon>
        <taxon>fabids</taxon>
        <taxon>Rosales</taxon>
        <taxon>Moraceae</taxon>
        <taxon>Ficeae</taxon>
        <taxon>Ficus</taxon>
    </lineage>
</organism>
<evidence type="ECO:0000256" key="1">
    <source>
        <dbReference type="ARBA" id="ARBA00000707"/>
    </source>
</evidence>
<feature type="compositionally biased region" description="Low complexity" evidence="9">
    <location>
        <begin position="656"/>
        <end position="668"/>
    </location>
</feature>
<name>A0AA88CQD9_FICCA</name>
<dbReference type="GO" id="GO:0006508">
    <property type="term" value="P:proteolysis"/>
    <property type="evidence" value="ECO:0007669"/>
    <property type="project" value="UniProtKB-KW"/>
</dbReference>
<dbReference type="Gene3D" id="3.90.70.10">
    <property type="entry name" value="Cysteine proteinases"/>
    <property type="match status" value="1"/>
</dbReference>
<dbReference type="Pfam" id="PF00443">
    <property type="entry name" value="UCH"/>
    <property type="match status" value="1"/>
</dbReference>
<reference evidence="11" key="1">
    <citation type="submission" date="2023-07" db="EMBL/GenBank/DDBJ databases">
        <title>draft genome sequence of fig (Ficus carica).</title>
        <authorList>
            <person name="Takahashi T."/>
            <person name="Nishimura K."/>
        </authorList>
    </citation>
    <scope>NUCLEOTIDE SEQUENCE</scope>
</reference>
<feature type="region of interest" description="Disordered" evidence="9">
    <location>
        <begin position="576"/>
        <end position="601"/>
    </location>
</feature>
<sequence>MESDLKEPQETTLSPPDSVLPHPNLEESPSEMPVPEESPNPRPSFLQSDPGVVRDSAPPPDCAARSSPDPDWEAIADRTLEALADESLVPQSSGLVDNLFSGEDEEARRDEEESPTSLSDYVGSGYADSRRFSSSSSGEFFMISSESCFFIQEAKPSMVGAGLMNLGNTCFMNAVLQCFTHTVPLVQGLLSCNHPVPCDRHFEDFCVVCSLHEHIQLSLSSSGGLISPTKFVDNLNHFSSSFLRYEQEDAHEFLQCFLDKLERCLLDSKKNEKSLTSPAENLVEQLQCCNCGHCSDTFEPLIDLSLEIESVDSVPSALGSFTKAEKIEDLETKFTCENCKEEVAVVKQLMVDRAPSVAVLHLKRFKADGSSVEKIDKHVDFPLELDLQSYSASASGDNVELIYDLYGIIVHNGFSSTSGHYFSFIRSSPNTWHRLDDSKVTRVLEEYVLSQDAYILFYAKRGTPWFLSLMKAEKQPLDVDTGTTSPQSVLDNIDERASLLSKDTGASVSPGEGNCFEKISCVSINACTTSLVENNCQQGVDNVSGDYVFHPLTPPRAQSPDVFSFESPVPSFQISRDHLKSEDRPTRKRLLNKRPEDSETKEAIRYLTKSMPSSRGSKLLDAMFRPQSEGAARKKRKFGSLCKRAGPDNARHKSNHSSVVHPVVAASR</sequence>
<dbReference type="SUPFAM" id="SSF54001">
    <property type="entry name" value="Cysteine proteinases"/>
    <property type="match status" value="1"/>
</dbReference>
<dbReference type="InterPro" id="IPR050164">
    <property type="entry name" value="Peptidase_C19"/>
</dbReference>
<dbReference type="GO" id="GO:0005634">
    <property type="term" value="C:nucleus"/>
    <property type="evidence" value="ECO:0007669"/>
    <property type="project" value="TreeGrafter"/>
</dbReference>
<evidence type="ECO:0000256" key="4">
    <source>
        <dbReference type="ARBA" id="ARBA00022786"/>
    </source>
</evidence>
<feature type="domain" description="USP" evidence="10">
    <location>
        <begin position="161"/>
        <end position="461"/>
    </location>
</feature>
<evidence type="ECO:0000256" key="7">
    <source>
        <dbReference type="ARBA" id="ARBA00037450"/>
    </source>
</evidence>
<evidence type="ECO:0000256" key="8">
    <source>
        <dbReference type="RuleBase" id="RU366025"/>
    </source>
</evidence>
<dbReference type="PANTHER" id="PTHR24006">
    <property type="entry name" value="UBIQUITIN CARBOXYL-TERMINAL HYDROLASE"/>
    <property type="match status" value="1"/>
</dbReference>
<dbReference type="GO" id="GO:0005829">
    <property type="term" value="C:cytosol"/>
    <property type="evidence" value="ECO:0007669"/>
    <property type="project" value="TreeGrafter"/>
</dbReference>
<evidence type="ECO:0000256" key="9">
    <source>
        <dbReference type="SAM" id="MobiDB-lite"/>
    </source>
</evidence>
<keyword evidence="4 8" id="KW-0833">Ubl conjugation pathway</keyword>
<feature type="region of interest" description="Disordered" evidence="9">
    <location>
        <begin position="625"/>
        <end position="668"/>
    </location>
</feature>
<dbReference type="GO" id="GO:0004843">
    <property type="term" value="F:cysteine-type deubiquitinase activity"/>
    <property type="evidence" value="ECO:0007669"/>
    <property type="project" value="UniProtKB-UniRule"/>
</dbReference>
<dbReference type="GO" id="GO:0016579">
    <property type="term" value="P:protein deubiquitination"/>
    <property type="evidence" value="ECO:0007669"/>
    <property type="project" value="InterPro"/>
</dbReference>
<accession>A0AA88CQD9</accession>
<dbReference type="PROSITE" id="PS00972">
    <property type="entry name" value="USP_1"/>
    <property type="match status" value="1"/>
</dbReference>
<evidence type="ECO:0000259" key="10">
    <source>
        <dbReference type="PROSITE" id="PS50235"/>
    </source>
</evidence>
<dbReference type="InterPro" id="IPR018200">
    <property type="entry name" value="USP_CS"/>
</dbReference>
<dbReference type="InterPro" id="IPR001394">
    <property type="entry name" value="Peptidase_C19_UCH"/>
</dbReference>
<dbReference type="EMBL" id="BTGU01000003">
    <property type="protein sequence ID" value="GMN30608.1"/>
    <property type="molecule type" value="Genomic_DNA"/>
</dbReference>
<dbReference type="FunFam" id="3.90.70.10:FF:000116">
    <property type="entry name" value="Ubiquitin carboxyl-terminal hydrolase 20"/>
    <property type="match status" value="1"/>
</dbReference>
<keyword evidence="12" id="KW-1185">Reference proteome</keyword>
<proteinExistence type="inferred from homology"/>
<feature type="compositionally biased region" description="Low complexity" evidence="9">
    <location>
        <begin position="26"/>
        <end position="35"/>
    </location>
</feature>
<feature type="compositionally biased region" description="Basic and acidic residues" evidence="9">
    <location>
        <begin position="576"/>
        <end position="585"/>
    </location>
</feature>
<comment type="caution">
    <text evidence="11">The sequence shown here is derived from an EMBL/GenBank/DDBJ whole genome shotgun (WGS) entry which is preliminary data.</text>
</comment>
<dbReference type="PROSITE" id="PS00973">
    <property type="entry name" value="USP_2"/>
    <property type="match status" value="1"/>
</dbReference>
<evidence type="ECO:0000256" key="5">
    <source>
        <dbReference type="ARBA" id="ARBA00022801"/>
    </source>
</evidence>
<dbReference type="Proteomes" id="UP001187192">
    <property type="component" value="Unassembled WGS sequence"/>
</dbReference>
<keyword evidence="5 8" id="KW-0378">Hydrolase</keyword>
<keyword evidence="6 8" id="KW-0788">Thiol protease</keyword>
<dbReference type="PANTHER" id="PTHR24006:SF747">
    <property type="entry name" value="UBIQUITIN CARBOXYL-TERMINAL HYDROLASE 20"/>
    <property type="match status" value="1"/>
</dbReference>
<gene>
    <name evidence="11" type="ORF">TIFTF001_002876</name>
</gene>
<keyword evidence="3 8" id="KW-0645">Protease</keyword>
<dbReference type="AlphaFoldDB" id="A0AA88CQD9"/>
<dbReference type="InterPro" id="IPR028889">
    <property type="entry name" value="USP"/>
</dbReference>
<dbReference type="InterPro" id="IPR038765">
    <property type="entry name" value="Papain-like_cys_pep_sf"/>
</dbReference>
<evidence type="ECO:0000256" key="3">
    <source>
        <dbReference type="ARBA" id="ARBA00022670"/>
    </source>
</evidence>
<evidence type="ECO:0000313" key="12">
    <source>
        <dbReference type="Proteomes" id="UP001187192"/>
    </source>
</evidence>
<dbReference type="PROSITE" id="PS50235">
    <property type="entry name" value="USP_3"/>
    <property type="match status" value="1"/>
</dbReference>
<comment type="similarity">
    <text evidence="2 8">Belongs to the peptidase C19 family.</text>
</comment>
<feature type="region of interest" description="Disordered" evidence="9">
    <location>
        <begin position="1"/>
        <end position="73"/>
    </location>
</feature>